<sequence length="84" mass="9952">MTELFRVFFFFSAVVCITIITHARMHASGYTYICIDQSINTADWNCIRISKWGYCCPRRYMSSQVRQMRVILQNDYLHSTGLRD</sequence>
<dbReference type="AlphaFoldDB" id="A0A0C3EQL7"/>
<reference evidence="2 3" key="1">
    <citation type="submission" date="2014-04" db="EMBL/GenBank/DDBJ databases">
        <authorList>
            <consortium name="DOE Joint Genome Institute"/>
            <person name="Kuo A."/>
            <person name="Tarkka M."/>
            <person name="Buscot F."/>
            <person name="Kohler A."/>
            <person name="Nagy L.G."/>
            <person name="Floudas D."/>
            <person name="Copeland A."/>
            <person name="Barry K.W."/>
            <person name="Cichocki N."/>
            <person name="Veneault-Fourrey C."/>
            <person name="LaButti K."/>
            <person name="Lindquist E.A."/>
            <person name="Lipzen A."/>
            <person name="Lundell T."/>
            <person name="Morin E."/>
            <person name="Murat C."/>
            <person name="Sun H."/>
            <person name="Tunlid A."/>
            <person name="Henrissat B."/>
            <person name="Grigoriev I.V."/>
            <person name="Hibbett D.S."/>
            <person name="Martin F."/>
            <person name="Nordberg H.P."/>
            <person name="Cantor M.N."/>
            <person name="Hua S.X."/>
        </authorList>
    </citation>
    <scope>NUCLEOTIDE SEQUENCE [LARGE SCALE GENOMIC DNA]</scope>
    <source>
        <strain evidence="2 3">F 1598</strain>
    </source>
</reference>
<reference evidence="3" key="2">
    <citation type="submission" date="2015-01" db="EMBL/GenBank/DDBJ databases">
        <title>Evolutionary Origins and Diversification of the Mycorrhizal Mutualists.</title>
        <authorList>
            <consortium name="DOE Joint Genome Institute"/>
            <consortium name="Mycorrhizal Genomics Consortium"/>
            <person name="Kohler A."/>
            <person name="Kuo A."/>
            <person name="Nagy L.G."/>
            <person name="Floudas D."/>
            <person name="Copeland A."/>
            <person name="Barry K.W."/>
            <person name="Cichocki N."/>
            <person name="Veneault-Fourrey C."/>
            <person name="LaButti K."/>
            <person name="Lindquist E.A."/>
            <person name="Lipzen A."/>
            <person name="Lundell T."/>
            <person name="Morin E."/>
            <person name="Murat C."/>
            <person name="Riley R."/>
            <person name="Ohm R."/>
            <person name="Sun H."/>
            <person name="Tunlid A."/>
            <person name="Henrissat B."/>
            <person name="Grigoriev I.V."/>
            <person name="Hibbett D.S."/>
            <person name="Martin F."/>
        </authorList>
    </citation>
    <scope>NUCLEOTIDE SEQUENCE [LARGE SCALE GENOMIC DNA]</scope>
    <source>
        <strain evidence="3">F 1598</strain>
    </source>
</reference>
<organism evidence="2 3">
    <name type="scientific">Piloderma croceum (strain F 1598)</name>
    <dbReference type="NCBI Taxonomy" id="765440"/>
    <lineage>
        <taxon>Eukaryota</taxon>
        <taxon>Fungi</taxon>
        <taxon>Dikarya</taxon>
        <taxon>Basidiomycota</taxon>
        <taxon>Agaricomycotina</taxon>
        <taxon>Agaricomycetes</taxon>
        <taxon>Agaricomycetidae</taxon>
        <taxon>Atheliales</taxon>
        <taxon>Atheliaceae</taxon>
        <taxon>Piloderma</taxon>
    </lineage>
</organism>
<accession>A0A0C3EQL7</accession>
<name>A0A0C3EQL7_PILCF</name>
<keyword evidence="3" id="KW-1185">Reference proteome</keyword>
<dbReference type="InParanoid" id="A0A0C3EQL7"/>
<protein>
    <submittedName>
        <fullName evidence="2">Uncharacterized protein</fullName>
    </submittedName>
</protein>
<keyword evidence="1" id="KW-0472">Membrane</keyword>
<keyword evidence="1" id="KW-0812">Transmembrane</keyword>
<proteinExistence type="predicted"/>
<evidence type="ECO:0000313" key="2">
    <source>
        <dbReference type="EMBL" id="KIM74885.1"/>
    </source>
</evidence>
<dbReference type="HOGENOM" id="CLU_2528273_0_0_1"/>
<dbReference type="Proteomes" id="UP000054166">
    <property type="component" value="Unassembled WGS sequence"/>
</dbReference>
<gene>
    <name evidence="2" type="ORF">PILCRDRAFT_692720</name>
</gene>
<evidence type="ECO:0000313" key="3">
    <source>
        <dbReference type="Proteomes" id="UP000054166"/>
    </source>
</evidence>
<keyword evidence="1" id="KW-1133">Transmembrane helix</keyword>
<feature type="transmembrane region" description="Helical" evidence="1">
    <location>
        <begin position="6"/>
        <end position="23"/>
    </location>
</feature>
<evidence type="ECO:0000256" key="1">
    <source>
        <dbReference type="SAM" id="Phobius"/>
    </source>
</evidence>
<dbReference type="EMBL" id="KN833054">
    <property type="protein sequence ID" value="KIM74885.1"/>
    <property type="molecule type" value="Genomic_DNA"/>
</dbReference>